<feature type="domain" description="YopX protein" evidence="1">
    <location>
        <begin position="52"/>
        <end position="133"/>
    </location>
</feature>
<dbReference type="NCBIfam" id="TIGR01671">
    <property type="entry name" value="phage_TIGR01671"/>
    <property type="match status" value="1"/>
</dbReference>
<dbReference type="RefSeq" id="WP_112116989.1">
    <property type="nucleotide sequence ID" value="NZ_UAQE01000001.1"/>
</dbReference>
<dbReference type="InterPro" id="IPR023385">
    <property type="entry name" value="YopX-like_C"/>
</dbReference>
<dbReference type="InterPro" id="IPR010024">
    <property type="entry name" value="CHP16711"/>
</dbReference>
<reference evidence="2 3" key="1">
    <citation type="submission" date="2018-06" db="EMBL/GenBank/DDBJ databases">
        <authorList>
            <consortium name="Pathogen Informatics"/>
            <person name="Doyle S."/>
        </authorList>
    </citation>
    <scope>NUCLEOTIDE SEQUENCE [LARGE SCALE GENOMIC DNA]</scope>
    <source>
        <strain evidence="2 3">NCTC7582</strain>
    </source>
</reference>
<dbReference type="AlphaFoldDB" id="A0A2X0Y7E7"/>
<dbReference type="Gene3D" id="2.30.30.290">
    <property type="entry name" value="YopX-like domains"/>
    <property type="match status" value="1"/>
</dbReference>
<dbReference type="Proteomes" id="UP000251431">
    <property type="component" value="Unassembled WGS sequence"/>
</dbReference>
<dbReference type="InterPro" id="IPR019096">
    <property type="entry name" value="YopX_protein"/>
</dbReference>
<evidence type="ECO:0000259" key="1">
    <source>
        <dbReference type="Pfam" id="PF09643"/>
    </source>
</evidence>
<dbReference type="SUPFAM" id="SSF159006">
    <property type="entry name" value="YopX-like"/>
    <property type="match status" value="1"/>
</dbReference>
<dbReference type="EMBL" id="UAQE01000001">
    <property type="protein sequence ID" value="SPT98380.1"/>
    <property type="molecule type" value="Genomic_DNA"/>
</dbReference>
<evidence type="ECO:0000313" key="2">
    <source>
        <dbReference type="EMBL" id="SPT98380.1"/>
    </source>
</evidence>
<accession>A0A2X0Y7E7</accession>
<dbReference type="Pfam" id="PF09643">
    <property type="entry name" value="YopX"/>
    <property type="match status" value="1"/>
</dbReference>
<proteinExistence type="predicted"/>
<gene>
    <name evidence="2" type="ORF">NCTC7582_01630</name>
</gene>
<evidence type="ECO:0000313" key="3">
    <source>
        <dbReference type="Proteomes" id="UP000251431"/>
    </source>
</evidence>
<name>A0A2X0Y7E7_9BACI</name>
<sequence length="136" mass="15846">MSREIKFRAKVADSDYENEKQSEMIGSFVHFTGFIGLENDIGYVEQLEEIHGVGWFDVDIKTLGQYTGLKDKDGTDIFEGDIVQFKSIRDIIERYEVEYTNYGEWAIGMHRLSMRFRSCEVIGNVHEHSHLLEETE</sequence>
<protein>
    <submittedName>
        <fullName evidence="2">Gp52</fullName>
    </submittedName>
</protein>
<organism evidence="2 3">
    <name type="scientific">Lysinibacillus capsici</name>
    <dbReference type="NCBI Taxonomy" id="2115968"/>
    <lineage>
        <taxon>Bacteria</taxon>
        <taxon>Bacillati</taxon>
        <taxon>Bacillota</taxon>
        <taxon>Bacilli</taxon>
        <taxon>Bacillales</taxon>
        <taxon>Bacillaceae</taxon>
        <taxon>Lysinibacillus</taxon>
    </lineage>
</organism>